<protein>
    <submittedName>
        <fullName evidence="4">FecR domain-containing protein</fullName>
    </submittedName>
</protein>
<evidence type="ECO:0000313" key="5">
    <source>
        <dbReference type="Proteomes" id="UP001560573"/>
    </source>
</evidence>
<reference evidence="4 5" key="1">
    <citation type="submission" date="2023-07" db="EMBL/GenBank/DDBJ databases">
        <authorList>
            <person name="Lian W.-H."/>
        </authorList>
    </citation>
    <scope>NUCLEOTIDE SEQUENCE [LARGE SCALE GENOMIC DNA]</scope>
    <source>
        <strain evidence="4 5">SYSU DXS3180</strain>
    </source>
</reference>
<dbReference type="Gene3D" id="2.60.120.1440">
    <property type="match status" value="1"/>
</dbReference>
<dbReference type="Gene3D" id="3.55.50.30">
    <property type="match status" value="1"/>
</dbReference>
<dbReference type="PIRSF" id="PIRSF018266">
    <property type="entry name" value="FecR"/>
    <property type="match status" value="1"/>
</dbReference>
<comment type="caution">
    <text evidence="4">The sequence shown here is derived from an EMBL/GenBank/DDBJ whole genome shotgun (WGS) entry which is preliminary data.</text>
</comment>
<dbReference type="PANTHER" id="PTHR30273">
    <property type="entry name" value="PERIPLASMIC SIGNAL SENSOR AND SIGMA FACTOR ACTIVATOR FECR-RELATED"/>
    <property type="match status" value="1"/>
</dbReference>
<feature type="transmembrane region" description="Helical" evidence="1">
    <location>
        <begin position="81"/>
        <end position="99"/>
    </location>
</feature>
<dbReference type="EMBL" id="JAULBC010000003">
    <property type="protein sequence ID" value="MEX6688212.1"/>
    <property type="molecule type" value="Genomic_DNA"/>
</dbReference>
<feature type="domain" description="FecR protein" evidence="2">
    <location>
        <begin position="115"/>
        <end position="209"/>
    </location>
</feature>
<dbReference type="Pfam" id="PF04773">
    <property type="entry name" value="FecR"/>
    <property type="match status" value="1"/>
</dbReference>
<evidence type="ECO:0000313" key="4">
    <source>
        <dbReference type="EMBL" id="MEX6688212.1"/>
    </source>
</evidence>
<keyword evidence="1" id="KW-0812">Transmembrane</keyword>
<dbReference type="InterPro" id="IPR006860">
    <property type="entry name" value="FecR"/>
</dbReference>
<organism evidence="4 5">
    <name type="scientific">Danxiaibacter flavus</name>
    <dbReference type="NCBI Taxonomy" id="3049108"/>
    <lineage>
        <taxon>Bacteria</taxon>
        <taxon>Pseudomonadati</taxon>
        <taxon>Bacteroidota</taxon>
        <taxon>Chitinophagia</taxon>
        <taxon>Chitinophagales</taxon>
        <taxon>Chitinophagaceae</taxon>
        <taxon>Danxiaibacter</taxon>
    </lineage>
</organism>
<dbReference type="Proteomes" id="UP001560573">
    <property type="component" value="Unassembled WGS sequence"/>
</dbReference>
<accession>A0ABV3ZEB9</accession>
<proteinExistence type="predicted"/>
<dbReference type="InterPro" id="IPR012373">
    <property type="entry name" value="Ferrdict_sens_TM"/>
</dbReference>
<dbReference type="InterPro" id="IPR032508">
    <property type="entry name" value="FecR_C"/>
</dbReference>
<keyword evidence="1" id="KW-1133">Transmembrane helix</keyword>
<keyword evidence="1" id="KW-0472">Membrane</keyword>
<dbReference type="Pfam" id="PF16344">
    <property type="entry name" value="FecR_C"/>
    <property type="match status" value="1"/>
</dbReference>
<evidence type="ECO:0000256" key="1">
    <source>
        <dbReference type="SAM" id="Phobius"/>
    </source>
</evidence>
<sequence>MLSRHIKKIAKKYIAGKASRQEIDILFRWYDKADQEEETRATENDPLSQDLKERMSGKIHAAIDHPPQQSVAIKGNRSRKYLMAAALLGAVVAGTWFWFHEHNGKAGSVNKLCKYSVPKKQRSRIILPDSSVVWLNSDSYIQYNENEKSNTREVVLKGEAFFDVRHNPSKPFAVIANGTVTKVLGTAFNIKAYDDNKNVQVTVTRGKVQVQKQGKTLAVLTPNEQITVQTETGVATLQLVKTDAFTSWAKGAIEFNNDTFEEIASILNRRFNVPIVFASEKLKACRFIAGFDEGVPVEKIITLLCKTNSNTYWSYSEDGKTIIIGEVNIQK</sequence>
<evidence type="ECO:0000259" key="2">
    <source>
        <dbReference type="Pfam" id="PF04773"/>
    </source>
</evidence>
<keyword evidence="5" id="KW-1185">Reference proteome</keyword>
<dbReference type="RefSeq" id="WP_369329621.1">
    <property type="nucleotide sequence ID" value="NZ_JAULBC010000003.1"/>
</dbReference>
<evidence type="ECO:0000259" key="3">
    <source>
        <dbReference type="Pfam" id="PF16344"/>
    </source>
</evidence>
<gene>
    <name evidence="4" type="ORF">QTN47_11935</name>
</gene>
<name>A0ABV3ZEB9_9BACT</name>
<feature type="domain" description="Protein FecR C-terminal" evidence="3">
    <location>
        <begin position="254"/>
        <end position="324"/>
    </location>
</feature>
<dbReference type="PANTHER" id="PTHR30273:SF2">
    <property type="entry name" value="PROTEIN FECR"/>
    <property type="match status" value="1"/>
</dbReference>